<feature type="transmembrane region" description="Helical" evidence="1">
    <location>
        <begin position="37"/>
        <end position="56"/>
    </location>
</feature>
<name>A0A0S3PUW6_9BRAD</name>
<keyword evidence="1" id="KW-0812">Transmembrane</keyword>
<accession>A0A0S3PUW6</accession>
<organism evidence="2 3">
    <name type="scientific">Variibacter gotjawalensis</name>
    <dbReference type="NCBI Taxonomy" id="1333996"/>
    <lineage>
        <taxon>Bacteria</taxon>
        <taxon>Pseudomonadati</taxon>
        <taxon>Pseudomonadota</taxon>
        <taxon>Alphaproteobacteria</taxon>
        <taxon>Hyphomicrobiales</taxon>
        <taxon>Nitrobacteraceae</taxon>
        <taxon>Variibacter</taxon>
    </lineage>
</organism>
<dbReference type="RefSeq" id="WP_096355208.1">
    <property type="nucleotide sequence ID" value="NZ_AP014946.1"/>
</dbReference>
<gene>
    <name evidence="2" type="ORF">GJW-30_1_02185</name>
</gene>
<keyword evidence="1" id="KW-0472">Membrane</keyword>
<dbReference type="EMBL" id="AP014946">
    <property type="protein sequence ID" value="BAT59652.1"/>
    <property type="molecule type" value="Genomic_DNA"/>
</dbReference>
<dbReference type="AlphaFoldDB" id="A0A0S3PUW6"/>
<keyword evidence="1" id="KW-1133">Transmembrane helix</keyword>
<feature type="transmembrane region" description="Helical" evidence="1">
    <location>
        <begin position="7"/>
        <end position="25"/>
    </location>
</feature>
<sequence>MKQFWGGVLILLGVVWVMMCYLGTAMMSRGVDWFSEAFLPALLGLIPIGFGLFLILKRPKSRRLS</sequence>
<evidence type="ECO:0000256" key="1">
    <source>
        <dbReference type="SAM" id="Phobius"/>
    </source>
</evidence>
<dbReference type="KEGG" id="vgo:GJW-30_1_02185"/>
<evidence type="ECO:0000313" key="2">
    <source>
        <dbReference type="EMBL" id="BAT59652.1"/>
    </source>
</evidence>
<dbReference type="Proteomes" id="UP000236884">
    <property type="component" value="Chromosome"/>
</dbReference>
<keyword evidence="3" id="KW-1185">Reference proteome</keyword>
<evidence type="ECO:0000313" key="3">
    <source>
        <dbReference type="Proteomes" id="UP000236884"/>
    </source>
</evidence>
<reference evidence="2 3" key="1">
    <citation type="submission" date="2015-08" db="EMBL/GenBank/DDBJ databases">
        <title>Investigation of the bacterial diversity of lava forest soil.</title>
        <authorList>
            <person name="Lee J.S."/>
        </authorList>
    </citation>
    <scope>NUCLEOTIDE SEQUENCE [LARGE SCALE GENOMIC DNA]</scope>
    <source>
        <strain evidence="2 3">GJW-30</strain>
    </source>
</reference>
<proteinExistence type="predicted"/>
<protein>
    <submittedName>
        <fullName evidence="2">Uncharacterized protein</fullName>
    </submittedName>
</protein>